<dbReference type="EMBL" id="CP144914">
    <property type="protein sequence ID" value="WWD79038.1"/>
    <property type="molecule type" value="Genomic_DNA"/>
</dbReference>
<dbReference type="AlphaFoldDB" id="A0A5C7EZI3"/>
<evidence type="ECO:0000256" key="1">
    <source>
        <dbReference type="SAM" id="Phobius"/>
    </source>
</evidence>
<dbReference type="RefSeq" id="WP_147805174.1">
    <property type="nucleotide sequence ID" value="NZ_CP144914.1"/>
</dbReference>
<evidence type="ECO:0000313" key="2">
    <source>
        <dbReference type="EMBL" id="WWD79038.1"/>
    </source>
</evidence>
<feature type="transmembrane region" description="Helical" evidence="1">
    <location>
        <begin position="85"/>
        <end position="104"/>
    </location>
</feature>
<accession>A0A5C7EZI3</accession>
<dbReference type="Proteomes" id="UP000321816">
    <property type="component" value="Chromosome"/>
</dbReference>
<keyword evidence="1" id="KW-1133">Transmembrane helix</keyword>
<proteinExistence type="predicted"/>
<dbReference type="KEGG" id="ahal:FTX54_011460"/>
<keyword evidence="3" id="KW-1185">Reference proteome</keyword>
<organism evidence="2 3">
    <name type="scientific">Alkalicoccus halolimnae</name>
    <dbReference type="NCBI Taxonomy" id="1667239"/>
    <lineage>
        <taxon>Bacteria</taxon>
        <taxon>Bacillati</taxon>
        <taxon>Bacillota</taxon>
        <taxon>Bacilli</taxon>
        <taxon>Bacillales</taxon>
        <taxon>Bacillaceae</taxon>
        <taxon>Alkalicoccus</taxon>
    </lineage>
</organism>
<dbReference type="InterPro" id="IPR046716">
    <property type="entry name" value="DUF6608"/>
</dbReference>
<keyword evidence="1" id="KW-0812">Transmembrane</keyword>
<dbReference type="OrthoDB" id="1957256at2"/>
<feature type="transmembrane region" description="Helical" evidence="1">
    <location>
        <begin position="21"/>
        <end position="42"/>
    </location>
</feature>
<dbReference type="Pfam" id="PF20312">
    <property type="entry name" value="DUF6608"/>
    <property type="match status" value="1"/>
</dbReference>
<keyword evidence="1" id="KW-0472">Membrane</keyword>
<protein>
    <submittedName>
        <fullName evidence="2">DUF6608 family protein</fullName>
    </submittedName>
</protein>
<evidence type="ECO:0000313" key="3">
    <source>
        <dbReference type="Proteomes" id="UP000321816"/>
    </source>
</evidence>
<gene>
    <name evidence="2" type="ORF">FTX54_011460</name>
</gene>
<sequence length="147" mass="16857">MKIGNGNSKMPELYTKILNNKFVTVCILFTVITLLDTIPILLGLWPAKIGEGPYIHLLGRFILLSLLVNGLYIFDTLRKRIKSKLLLYIMTFILTWAILLAYVWSNSLFTELHPDAFIDASISYAFMYLLLGIIIFIVNKVKKNSER</sequence>
<reference evidence="2 3" key="1">
    <citation type="submission" date="2024-01" db="EMBL/GenBank/DDBJ databases">
        <title>Complete Genome Sequence of Alkalicoccus halolimnae BZ-SZ-XJ29T, a Moderately Halophilic Bacterium Isolated from a Salt Lake.</title>
        <authorList>
            <person name="Zhao B."/>
        </authorList>
    </citation>
    <scope>NUCLEOTIDE SEQUENCE [LARGE SCALE GENOMIC DNA]</scope>
    <source>
        <strain evidence="2 3">BZ-SZ-XJ29</strain>
    </source>
</reference>
<feature type="transmembrane region" description="Helical" evidence="1">
    <location>
        <begin position="54"/>
        <end position="73"/>
    </location>
</feature>
<feature type="transmembrane region" description="Helical" evidence="1">
    <location>
        <begin position="116"/>
        <end position="138"/>
    </location>
</feature>
<name>A0A5C7EZI3_9BACI</name>